<dbReference type="Pfam" id="PF02518">
    <property type="entry name" value="HATPase_c"/>
    <property type="match status" value="1"/>
</dbReference>
<dbReference type="InterPro" id="IPR005467">
    <property type="entry name" value="His_kinase_dom"/>
</dbReference>
<keyword evidence="4" id="KW-0547">Nucleotide-binding</keyword>
<evidence type="ECO:0000256" key="2">
    <source>
        <dbReference type="ARBA" id="ARBA00012438"/>
    </source>
</evidence>
<dbReference type="PANTHER" id="PTHR43065">
    <property type="entry name" value="SENSOR HISTIDINE KINASE"/>
    <property type="match status" value="1"/>
</dbReference>
<dbReference type="EC" id="2.7.13.3" evidence="2"/>
<gene>
    <name evidence="9" type="ORF">BXY75_1263</name>
</gene>
<evidence type="ECO:0000313" key="10">
    <source>
        <dbReference type="Proteomes" id="UP000271339"/>
    </source>
</evidence>
<dbReference type="Proteomes" id="UP000271339">
    <property type="component" value="Unassembled WGS sequence"/>
</dbReference>
<comment type="caution">
    <text evidence="9">The sequence shown here is derived from an EMBL/GenBank/DDBJ whole genome shotgun (WGS) entry which is preliminary data.</text>
</comment>
<evidence type="ECO:0000256" key="6">
    <source>
        <dbReference type="ARBA" id="ARBA00022840"/>
    </source>
</evidence>
<dbReference type="GO" id="GO:0000160">
    <property type="term" value="P:phosphorelay signal transduction system"/>
    <property type="evidence" value="ECO:0007669"/>
    <property type="project" value="UniProtKB-KW"/>
</dbReference>
<dbReference type="PRINTS" id="PR00344">
    <property type="entry name" value="BCTRLSENSOR"/>
</dbReference>
<sequence length="408" mass="46927">MLLFLGQILLFIDYIKSTLAEVEKSIDCLLYEDYTFTVHNSKQKYPLHQKTALLLEKYKKAALQQTSEQQIFTNIINSLSIGILMLRKDTDGKIDVYQLNDTFVDFLNIPKYYQWNLLKEKIKPIADIFQHEEWQKRKHVLSLKLNDTTETFYFKTAVTKTHEFDYLIVTMETIQQLIDKKEKESWYKLMNVMSHEIINTITPISSLAENLDSLLQEGAPNDETLIELSQGLNIIKRRSHHLTTFVDSYRKLAELPLPEKEIFNVARLIRNTISLFQPEFEEKKVNINLNASEKLNLSADKKQMEQILINLITNSIFAVSGTENPQIDIELVQKNNKCIISVSDNGEGIPKDIKEKIFIPYFTTRKNGSGIGLTLSKSMVESHNGTLFFSSGNGKTTFIVSLNNSIAI</sequence>
<feature type="domain" description="Histidine kinase" evidence="8">
    <location>
        <begin position="192"/>
        <end position="406"/>
    </location>
</feature>
<dbReference type="AlphaFoldDB" id="A0A3L9Z204"/>
<name>A0A3L9Z204_9FLAO</name>
<dbReference type="Gene3D" id="3.30.565.10">
    <property type="entry name" value="Histidine kinase-like ATPase, C-terminal domain"/>
    <property type="match status" value="1"/>
</dbReference>
<evidence type="ECO:0000256" key="5">
    <source>
        <dbReference type="ARBA" id="ARBA00022777"/>
    </source>
</evidence>
<dbReference type="EMBL" id="REFC01000012">
    <property type="protein sequence ID" value="RMA64388.1"/>
    <property type="molecule type" value="Genomic_DNA"/>
</dbReference>
<dbReference type="PROSITE" id="PS50109">
    <property type="entry name" value="HIS_KIN"/>
    <property type="match status" value="1"/>
</dbReference>
<reference evidence="9 10" key="1">
    <citation type="submission" date="2018-10" db="EMBL/GenBank/DDBJ databases">
        <title>Genomic Encyclopedia of Archaeal and Bacterial Type Strains, Phase II (KMG-II): from individual species to whole genera.</title>
        <authorList>
            <person name="Goeker M."/>
        </authorList>
    </citation>
    <scope>NUCLEOTIDE SEQUENCE [LARGE SCALE GENOMIC DNA]</scope>
    <source>
        <strain evidence="9 10">DSM 23424</strain>
    </source>
</reference>
<keyword evidence="10" id="KW-1185">Reference proteome</keyword>
<dbReference type="SMART" id="SM00387">
    <property type="entry name" value="HATPase_c"/>
    <property type="match status" value="1"/>
</dbReference>
<evidence type="ECO:0000256" key="1">
    <source>
        <dbReference type="ARBA" id="ARBA00000085"/>
    </source>
</evidence>
<comment type="catalytic activity">
    <reaction evidence="1">
        <text>ATP + protein L-histidine = ADP + protein N-phospho-L-histidine.</text>
        <dbReference type="EC" id="2.7.13.3"/>
    </reaction>
</comment>
<proteinExistence type="predicted"/>
<evidence type="ECO:0000259" key="8">
    <source>
        <dbReference type="PROSITE" id="PS50109"/>
    </source>
</evidence>
<dbReference type="InterPro" id="IPR004358">
    <property type="entry name" value="Sig_transdc_His_kin-like_C"/>
</dbReference>
<dbReference type="GO" id="GO:0005524">
    <property type="term" value="F:ATP binding"/>
    <property type="evidence" value="ECO:0007669"/>
    <property type="project" value="UniProtKB-KW"/>
</dbReference>
<keyword evidence="6" id="KW-0067">ATP-binding</keyword>
<dbReference type="InterPro" id="IPR003594">
    <property type="entry name" value="HATPase_dom"/>
</dbReference>
<accession>A0A3L9Z204</accession>
<keyword evidence="7" id="KW-0902">Two-component regulatory system</keyword>
<dbReference type="GO" id="GO:0004673">
    <property type="term" value="F:protein histidine kinase activity"/>
    <property type="evidence" value="ECO:0007669"/>
    <property type="project" value="UniProtKB-EC"/>
</dbReference>
<protein>
    <recommendedName>
        <fullName evidence="2">histidine kinase</fullName>
        <ecNumber evidence="2">2.7.13.3</ecNumber>
    </recommendedName>
</protein>
<evidence type="ECO:0000256" key="4">
    <source>
        <dbReference type="ARBA" id="ARBA00022741"/>
    </source>
</evidence>
<dbReference type="PANTHER" id="PTHR43065:SF46">
    <property type="entry name" value="C4-DICARBOXYLATE TRANSPORT SENSOR PROTEIN DCTB"/>
    <property type="match status" value="1"/>
</dbReference>
<keyword evidence="5 9" id="KW-0418">Kinase</keyword>
<dbReference type="InterPro" id="IPR036890">
    <property type="entry name" value="HATPase_C_sf"/>
</dbReference>
<evidence type="ECO:0000256" key="7">
    <source>
        <dbReference type="ARBA" id="ARBA00023012"/>
    </source>
</evidence>
<organism evidence="9 10">
    <name type="scientific">Ulvibacter antarcticus</name>
    <dbReference type="NCBI Taxonomy" id="442714"/>
    <lineage>
        <taxon>Bacteria</taxon>
        <taxon>Pseudomonadati</taxon>
        <taxon>Bacteroidota</taxon>
        <taxon>Flavobacteriia</taxon>
        <taxon>Flavobacteriales</taxon>
        <taxon>Flavobacteriaceae</taxon>
        <taxon>Ulvibacter</taxon>
    </lineage>
</organism>
<evidence type="ECO:0000313" key="9">
    <source>
        <dbReference type="EMBL" id="RMA64388.1"/>
    </source>
</evidence>
<dbReference type="SUPFAM" id="SSF55874">
    <property type="entry name" value="ATPase domain of HSP90 chaperone/DNA topoisomerase II/histidine kinase"/>
    <property type="match status" value="1"/>
</dbReference>
<dbReference type="CDD" id="cd00075">
    <property type="entry name" value="HATPase"/>
    <property type="match status" value="1"/>
</dbReference>
<keyword evidence="3" id="KW-0808">Transferase</keyword>
<evidence type="ECO:0000256" key="3">
    <source>
        <dbReference type="ARBA" id="ARBA00022679"/>
    </source>
</evidence>
<dbReference type="Gene3D" id="1.10.287.130">
    <property type="match status" value="1"/>
</dbReference>